<name>A0A0L7QT11_9HYME</name>
<dbReference type="Proteomes" id="UP000053825">
    <property type="component" value="Unassembled WGS sequence"/>
</dbReference>
<dbReference type="AlphaFoldDB" id="A0A0L7QT11"/>
<reference evidence="2 3" key="1">
    <citation type="submission" date="2015-07" db="EMBL/GenBank/DDBJ databases">
        <title>The genome of Habropoda laboriosa.</title>
        <authorList>
            <person name="Pan H."/>
            <person name="Kapheim K."/>
        </authorList>
    </citation>
    <scope>NUCLEOTIDE SEQUENCE [LARGE SCALE GENOMIC DNA]</scope>
    <source>
        <strain evidence="2">0110345459</strain>
    </source>
</reference>
<gene>
    <name evidence="2" type="ORF">WH47_03017</name>
</gene>
<feature type="compositionally biased region" description="Low complexity" evidence="1">
    <location>
        <begin position="100"/>
        <end position="111"/>
    </location>
</feature>
<feature type="region of interest" description="Disordered" evidence="1">
    <location>
        <begin position="57"/>
        <end position="115"/>
    </location>
</feature>
<feature type="compositionally biased region" description="Polar residues" evidence="1">
    <location>
        <begin position="82"/>
        <end position="93"/>
    </location>
</feature>
<dbReference type="EMBL" id="KQ414755">
    <property type="protein sequence ID" value="KOC61760.1"/>
    <property type="molecule type" value="Genomic_DNA"/>
</dbReference>
<proteinExistence type="predicted"/>
<evidence type="ECO:0000313" key="3">
    <source>
        <dbReference type="Proteomes" id="UP000053825"/>
    </source>
</evidence>
<evidence type="ECO:0000313" key="2">
    <source>
        <dbReference type="EMBL" id="KOC61760.1"/>
    </source>
</evidence>
<keyword evidence="3" id="KW-1185">Reference proteome</keyword>
<sequence>MVPVRTIKETFVEIRVLLKSSNTIVLQSYVEILTPRHSRVSILEAAPAAGAGACLKERKSPLNPEQIPQGGKCRLLNRRSRGSSQRTSLNVEQQRALGEPGAPAASQQPAPDNKVSIAENVLGEREIEPR</sequence>
<protein>
    <submittedName>
        <fullName evidence="2">Uncharacterized protein</fullName>
    </submittedName>
</protein>
<accession>A0A0L7QT11</accession>
<evidence type="ECO:0000256" key="1">
    <source>
        <dbReference type="SAM" id="MobiDB-lite"/>
    </source>
</evidence>
<organism evidence="2 3">
    <name type="scientific">Habropoda laboriosa</name>
    <dbReference type="NCBI Taxonomy" id="597456"/>
    <lineage>
        <taxon>Eukaryota</taxon>
        <taxon>Metazoa</taxon>
        <taxon>Ecdysozoa</taxon>
        <taxon>Arthropoda</taxon>
        <taxon>Hexapoda</taxon>
        <taxon>Insecta</taxon>
        <taxon>Pterygota</taxon>
        <taxon>Neoptera</taxon>
        <taxon>Endopterygota</taxon>
        <taxon>Hymenoptera</taxon>
        <taxon>Apocrita</taxon>
        <taxon>Aculeata</taxon>
        <taxon>Apoidea</taxon>
        <taxon>Anthophila</taxon>
        <taxon>Apidae</taxon>
        <taxon>Habropoda</taxon>
    </lineage>
</organism>